<dbReference type="InterPro" id="IPR052016">
    <property type="entry name" value="Bact_Sigma-Reg"/>
</dbReference>
<accession>A0ABY4LBI1</accession>
<dbReference type="PANTHER" id="PTHR43156">
    <property type="entry name" value="STAGE II SPORULATION PROTEIN E-RELATED"/>
    <property type="match status" value="1"/>
</dbReference>
<dbReference type="InterPro" id="IPR035965">
    <property type="entry name" value="PAS-like_dom_sf"/>
</dbReference>
<dbReference type="InterPro" id="IPR001932">
    <property type="entry name" value="PPM-type_phosphatase-like_dom"/>
</dbReference>
<dbReference type="SMART" id="SM00331">
    <property type="entry name" value="PP2C_SIG"/>
    <property type="match status" value="1"/>
</dbReference>
<dbReference type="InterPro" id="IPR013656">
    <property type="entry name" value="PAS_4"/>
</dbReference>
<dbReference type="Gene3D" id="3.30.450.40">
    <property type="match status" value="1"/>
</dbReference>
<evidence type="ECO:0000256" key="1">
    <source>
        <dbReference type="ARBA" id="ARBA00022801"/>
    </source>
</evidence>
<dbReference type="Gene3D" id="3.60.40.10">
    <property type="entry name" value="PPM-type phosphatase domain"/>
    <property type="match status" value="1"/>
</dbReference>
<dbReference type="Proteomes" id="UP000832041">
    <property type="component" value="Chromosome"/>
</dbReference>
<dbReference type="InterPro" id="IPR036457">
    <property type="entry name" value="PPM-type-like_dom_sf"/>
</dbReference>
<name>A0ABY4LBI1_THEAE</name>
<dbReference type="CDD" id="cd00130">
    <property type="entry name" value="PAS"/>
    <property type="match status" value="1"/>
</dbReference>
<keyword evidence="4" id="KW-1185">Reference proteome</keyword>
<dbReference type="Pfam" id="PF08448">
    <property type="entry name" value="PAS_4"/>
    <property type="match status" value="1"/>
</dbReference>
<dbReference type="SUPFAM" id="SSF55781">
    <property type="entry name" value="GAF domain-like"/>
    <property type="match status" value="1"/>
</dbReference>
<dbReference type="EMBL" id="CP051627">
    <property type="protein sequence ID" value="UPT23598.1"/>
    <property type="molecule type" value="Genomic_DNA"/>
</dbReference>
<dbReference type="InterPro" id="IPR000014">
    <property type="entry name" value="PAS"/>
</dbReference>
<dbReference type="SMART" id="SM00086">
    <property type="entry name" value="PAC"/>
    <property type="match status" value="1"/>
</dbReference>
<evidence type="ECO:0000313" key="4">
    <source>
        <dbReference type="Proteomes" id="UP000832041"/>
    </source>
</evidence>
<keyword evidence="1" id="KW-0378">Hydrolase</keyword>
<gene>
    <name evidence="3" type="ORF">FOF52_18000</name>
</gene>
<sequence>MLDNAPVGIAVVHGPDHRLLYVNAAYRAMFGSRPLGRPFLQTFGDLAQSGYDLLTGQVMDTGEPAVLAEAPITVDYPDTGRQERYFSISIFPVTMEDGAPAVLSMMLDVTDRVDAAQRRQALQRYSTLVRAGALVEWTASPADGSVRWSRGWQEITGQQPEEYLGHGWLDAVAPDDRPGLEAAWVTAVTQDTDLFEHTFRVRMHDGTYRRFHVHAVPVREDGTVVEWTGICTDVERRWREQRRGDLSTRASAAISDATRIDDVLTALVRVVVPELADACAAHLVPGTEVGGTGPRSDVERVAWTGREDLALTPPPPPWDRSAARDVFARPVHRTFPPGRPPADLFPSDTVRWLRANRVNSVVVAPLTVEGSVAAVLTAAVCGEREPLDRDDVALLTGMLDRIQPVVDAVAEFQRTKHVASALQHSLLGRLPEVPGLCLAGRYRSSPTSAEVGGDWYDAFTVDGAVMLAIGDIAGHDLAAAIAMSQLRNMLRAFAVDRPQDPQEVLRRLDSAVARSGEYQGTATSVLARIAPGPDDSWRVTYSVAGHPPPLLVLPDGDTRFLEEAHDLLLGLDPGAPRSSAVEPLPPGATLLLYTDGLVEHASEPLDTGLDRLARHCAAMADTPLDRFCDRLLTELPVAGNDDITLIALRPAP</sequence>
<dbReference type="Pfam" id="PF08447">
    <property type="entry name" value="PAS_3"/>
    <property type="match status" value="1"/>
</dbReference>
<proteinExistence type="predicted"/>
<dbReference type="SUPFAM" id="SSF55785">
    <property type="entry name" value="PYP-like sensor domain (PAS domain)"/>
    <property type="match status" value="2"/>
</dbReference>
<reference evidence="3 4" key="1">
    <citation type="submission" date="2020-04" db="EMBL/GenBank/DDBJ databases">
        <title>Thermobifida alba genome sequencing and assembly.</title>
        <authorList>
            <person name="Luzics S."/>
            <person name="Horvath B."/>
            <person name="Nagy I."/>
            <person name="Toth A."/>
            <person name="Nagy I."/>
            <person name="Kukolya J."/>
        </authorList>
    </citation>
    <scope>NUCLEOTIDE SEQUENCE [LARGE SCALE GENOMIC DNA]</scope>
    <source>
        <strain evidence="3 4">DSM 43795</strain>
    </source>
</reference>
<protein>
    <submittedName>
        <fullName evidence="3">SpoIIE family protein phosphatase</fullName>
    </submittedName>
</protein>
<evidence type="ECO:0000313" key="3">
    <source>
        <dbReference type="EMBL" id="UPT23598.1"/>
    </source>
</evidence>
<feature type="domain" description="PPM-type phosphatase" evidence="2">
    <location>
        <begin position="433"/>
        <end position="650"/>
    </location>
</feature>
<dbReference type="NCBIfam" id="TIGR00229">
    <property type="entry name" value="sensory_box"/>
    <property type="match status" value="1"/>
</dbReference>
<evidence type="ECO:0000259" key="2">
    <source>
        <dbReference type="SMART" id="SM00331"/>
    </source>
</evidence>
<dbReference type="InterPro" id="IPR029016">
    <property type="entry name" value="GAF-like_dom_sf"/>
</dbReference>
<dbReference type="InterPro" id="IPR001610">
    <property type="entry name" value="PAC"/>
</dbReference>
<dbReference type="SUPFAM" id="SSF81606">
    <property type="entry name" value="PP2C-like"/>
    <property type="match status" value="1"/>
</dbReference>
<dbReference type="InterPro" id="IPR013655">
    <property type="entry name" value="PAS_fold_3"/>
</dbReference>
<dbReference type="Pfam" id="PF07228">
    <property type="entry name" value="SpoIIE"/>
    <property type="match status" value="1"/>
</dbReference>
<dbReference type="PANTHER" id="PTHR43156:SF2">
    <property type="entry name" value="STAGE II SPORULATION PROTEIN E"/>
    <property type="match status" value="1"/>
</dbReference>
<dbReference type="Gene3D" id="3.30.450.20">
    <property type="entry name" value="PAS domain"/>
    <property type="match status" value="2"/>
</dbReference>
<organism evidence="3 4">
    <name type="scientific">Thermobifida alba</name>
    <name type="common">Thermomonospora alba</name>
    <dbReference type="NCBI Taxonomy" id="53522"/>
    <lineage>
        <taxon>Bacteria</taxon>
        <taxon>Bacillati</taxon>
        <taxon>Actinomycetota</taxon>
        <taxon>Actinomycetes</taxon>
        <taxon>Streptosporangiales</taxon>
        <taxon>Nocardiopsidaceae</taxon>
        <taxon>Thermobifida</taxon>
    </lineage>
</organism>